<name>A0A167HH06_9BURK</name>
<dbReference type="Proteomes" id="UP000185657">
    <property type="component" value="Unassembled WGS sequence"/>
</dbReference>
<evidence type="ECO:0000313" key="5">
    <source>
        <dbReference type="Proteomes" id="UP000185680"/>
    </source>
</evidence>
<evidence type="ECO:0000313" key="3">
    <source>
        <dbReference type="EMBL" id="OAD41185.1"/>
    </source>
</evidence>
<keyword evidence="4" id="KW-1185">Reference proteome</keyword>
<evidence type="ECO:0000313" key="4">
    <source>
        <dbReference type="Proteomes" id="UP000185657"/>
    </source>
</evidence>
<dbReference type="EMBL" id="CP017476">
    <property type="protein sequence ID" value="AOW12239.1"/>
    <property type="molecule type" value="Genomic_DNA"/>
</dbReference>
<organism evidence="2 5">
    <name type="scientific">Hydrogenophaga crassostreae</name>
    <dbReference type="NCBI Taxonomy" id="1763535"/>
    <lineage>
        <taxon>Bacteria</taxon>
        <taxon>Pseudomonadati</taxon>
        <taxon>Pseudomonadota</taxon>
        <taxon>Betaproteobacteria</taxon>
        <taxon>Burkholderiales</taxon>
        <taxon>Comamonadaceae</taxon>
        <taxon>Hydrogenophaga</taxon>
    </lineage>
</organism>
<dbReference type="Proteomes" id="UP000185680">
    <property type="component" value="Chromosome"/>
</dbReference>
<feature type="region of interest" description="Disordered" evidence="1">
    <location>
        <begin position="90"/>
        <end position="120"/>
    </location>
</feature>
<evidence type="ECO:0000256" key="1">
    <source>
        <dbReference type="SAM" id="MobiDB-lite"/>
    </source>
</evidence>
<protein>
    <recommendedName>
        <fullName evidence="6">Flagellar protein FlgN</fullName>
    </recommendedName>
</protein>
<proteinExistence type="predicted"/>
<accession>A0A167HH06</accession>
<gene>
    <name evidence="2" type="ORF">LPB072_04605</name>
    <name evidence="3" type="ORF">LPB72_14855</name>
</gene>
<evidence type="ECO:0000313" key="2">
    <source>
        <dbReference type="EMBL" id="AOW12239.1"/>
    </source>
</evidence>
<reference evidence="2 5" key="2">
    <citation type="submission" date="2016-10" db="EMBL/GenBank/DDBJ databases">
        <title>Hydorgenophaga sp. LPB0072 isolated from gastropod.</title>
        <authorList>
            <person name="Kim E."/>
            <person name="Yi H."/>
        </authorList>
    </citation>
    <scope>NUCLEOTIDE SEQUENCE [LARGE SCALE GENOMIC DNA]</scope>
    <source>
        <strain evidence="2 5">LPB0072</strain>
    </source>
</reference>
<reference evidence="3 4" key="1">
    <citation type="submission" date="2016-02" db="EMBL/GenBank/DDBJ databases">
        <title>Draft genome sequence of Hydrogenophaga sp. LPB0072.</title>
        <authorList>
            <person name="Shin S.-K."/>
            <person name="Yi H."/>
        </authorList>
    </citation>
    <scope>NUCLEOTIDE SEQUENCE [LARGE SCALE GENOMIC DNA]</scope>
    <source>
        <strain evidence="3 4">LPB0072</strain>
    </source>
</reference>
<dbReference type="OrthoDB" id="8908549at2"/>
<dbReference type="KEGG" id="hyl:LPB072_04605"/>
<sequence length="120" mass="12764">MAERTPVHPWIASLRLQLDGLEAALLSGDAVAVEARSGQIQAVLQQAPRTAEFGRPGSGLRTDMVQAAHRLGQLRQTVLRAGAQNQRALRSLLPDQAKQPTYGRLNGSSKSGPGQAFLSA</sequence>
<dbReference type="STRING" id="1763535.LPB072_04605"/>
<evidence type="ECO:0008006" key="6">
    <source>
        <dbReference type="Google" id="ProtNLM"/>
    </source>
</evidence>
<dbReference type="RefSeq" id="WP_066092212.1">
    <property type="nucleotide sequence ID" value="NZ_CP017476.1"/>
</dbReference>
<dbReference type="AlphaFoldDB" id="A0A167HH06"/>
<dbReference type="EMBL" id="LVWD01000026">
    <property type="protein sequence ID" value="OAD41185.1"/>
    <property type="molecule type" value="Genomic_DNA"/>
</dbReference>